<dbReference type="SUPFAM" id="SSF56801">
    <property type="entry name" value="Acetyl-CoA synthetase-like"/>
    <property type="match status" value="2"/>
</dbReference>
<dbReference type="FunFam" id="3.30.300.30:FF:000015">
    <property type="entry name" value="Nonribosomal peptide synthase SidD"/>
    <property type="match status" value="1"/>
</dbReference>
<dbReference type="Gene3D" id="3.30.559.30">
    <property type="entry name" value="Nonribosomal peptide synthetase, condensation domain"/>
    <property type="match status" value="2"/>
</dbReference>
<dbReference type="NCBIfam" id="NF003417">
    <property type="entry name" value="PRK04813.1"/>
    <property type="match status" value="2"/>
</dbReference>
<dbReference type="PANTHER" id="PTHR45527">
    <property type="entry name" value="NONRIBOSOMAL PEPTIDE SYNTHETASE"/>
    <property type="match status" value="1"/>
</dbReference>
<organism evidence="6 7">
    <name type="scientific">Hahella chejuensis (strain KCTC 2396)</name>
    <dbReference type="NCBI Taxonomy" id="349521"/>
    <lineage>
        <taxon>Bacteria</taxon>
        <taxon>Pseudomonadati</taxon>
        <taxon>Pseudomonadota</taxon>
        <taxon>Gammaproteobacteria</taxon>
        <taxon>Oceanospirillales</taxon>
        <taxon>Hahellaceae</taxon>
        <taxon>Hahella</taxon>
    </lineage>
</organism>
<dbReference type="GO" id="GO:0031177">
    <property type="term" value="F:phosphopantetheine binding"/>
    <property type="evidence" value="ECO:0007669"/>
    <property type="project" value="TreeGrafter"/>
</dbReference>
<dbReference type="InterPro" id="IPR023213">
    <property type="entry name" value="CAT-like_dom_sf"/>
</dbReference>
<dbReference type="EMBL" id="CP000155">
    <property type="protein sequence ID" value="ABC30192.1"/>
    <property type="molecule type" value="Genomic_DNA"/>
</dbReference>
<dbReference type="Gene3D" id="2.30.38.10">
    <property type="entry name" value="Luciferase, Domain 3"/>
    <property type="match status" value="1"/>
</dbReference>
<dbReference type="InterPro" id="IPR045851">
    <property type="entry name" value="AMP-bd_C_sf"/>
</dbReference>
<evidence type="ECO:0000256" key="2">
    <source>
        <dbReference type="ARBA" id="ARBA00022450"/>
    </source>
</evidence>
<dbReference type="Pfam" id="PF00550">
    <property type="entry name" value="PP-binding"/>
    <property type="match status" value="2"/>
</dbReference>
<feature type="domain" description="Carrier" evidence="5">
    <location>
        <begin position="548"/>
        <end position="622"/>
    </location>
</feature>
<evidence type="ECO:0000256" key="3">
    <source>
        <dbReference type="ARBA" id="ARBA00022553"/>
    </source>
</evidence>
<dbReference type="InterPro" id="IPR001242">
    <property type="entry name" value="Condensation_dom"/>
</dbReference>
<evidence type="ECO:0000256" key="4">
    <source>
        <dbReference type="SAM" id="MobiDB-lite"/>
    </source>
</evidence>
<dbReference type="PROSITE" id="PS50075">
    <property type="entry name" value="CARRIER"/>
    <property type="match status" value="2"/>
</dbReference>
<dbReference type="SUPFAM" id="SSF52777">
    <property type="entry name" value="CoA-dependent acyltransferases"/>
    <property type="match status" value="4"/>
</dbReference>
<dbReference type="FunFam" id="3.40.50.980:FF:000002">
    <property type="entry name" value="Enterobactin synthetase component F"/>
    <property type="match status" value="1"/>
</dbReference>
<dbReference type="eggNOG" id="COG1020">
    <property type="taxonomic scope" value="Bacteria"/>
</dbReference>
<evidence type="ECO:0000259" key="5">
    <source>
        <dbReference type="PROSITE" id="PS50075"/>
    </source>
</evidence>
<dbReference type="InterPro" id="IPR020845">
    <property type="entry name" value="AMP-binding_CS"/>
</dbReference>
<evidence type="ECO:0000256" key="1">
    <source>
        <dbReference type="ARBA" id="ARBA00001957"/>
    </source>
</evidence>
<evidence type="ECO:0000313" key="7">
    <source>
        <dbReference type="Proteomes" id="UP000000238"/>
    </source>
</evidence>
<dbReference type="Pfam" id="PF00668">
    <property type="entry name" value="Condensation"/>
    <property type="match status" value="2"/>
</dbReference>
<sequence>MFTKSLLDSNSGHLKQTDPGANAVADDCVHDLFERQAALTPSAIALSFGAETLTYDVLNRRANRLAHELRRRYGDELAVVGVCLDRGIDAIVAVLGALKAGAAYAPVDMSYPLERQAYILRDSNVSVVISSAEIIRALPDTFAFLDMDAYDFSGDANDDESQNPSRACTPEDLAYLIYTSGSTGAPKGVCMPHKALVNLLVWQIREQGDYAGKKTLQFSPLSFDVSFQEIFATLASGGELVLMANELRLDPLALLSLIESQQAQRIFLPYVALNSLALAAVAEDRYPGGLLDVVTAGEQLVITPAIRQFFSALPNCRLHNHYGPSESHVVTAHTLSGHPRQWPDLPSVGAPIDQVELFVLDENNRPLRDETPGELCIGGLQLAYGYHQRPQETAARFVDIDVDGGGPRRLYRTGDLARWRPDGLLDILGRIDFQVKIRGYRVELGEVEAMLMRHPAVRDAVVAAQGEDADSKCLAAFVLVSERAQQRQTSEGVQESIRRYMQEQAPDYMRPAAVVIMERFPLSASGKVDRKAFPVIAHGAANNGDATPPETALERLLAEVWSELLGVQDIGRNAHFFNLGGHSLLIVKMMLALRRRGFIVDAHTLYQHPVLADLATQLRRFDAQQGTATLEANETRPTLWSQLSQEEQTAIAATTGGLANIKDVCPLGPLQQGMFYHALANPAADPYVLWQATRFASADLLHGYLDALRNTIARHDAFRVGIAYEGLTQPLQVVWREAPLAVEEVHAEREGEDAVTALKRRCAASAQRFDIARAPLQRCYYCYDAQNGQWVLLHLLHHLAVDHATVEKMQQEIEAQLLGKALAPASAVSFSLTRSGLYSDINTAERKAFFDAMLLDYEPGPAPLGLEQYLTGEDAVTEAWRSLSPAQSAQIRRQARAHGVSVAAIIHLAWAQVVGSLSGRDDVVFGTVLLGRMFAGDEAESAMGQFINTLPIRLRLGALPVLEGLWNAQDRLMQLVKHEQASLAQAQKSAQVQGETPLFTTMLNYRHSDVRNVPSADPFQALNPSAVEGVSYSGVMERTTYPVSVNVDDFGDDFVVNAQVTQGHDPERVCDFFETALREIVGALEAAPETRLGRLSAMPEQERDLVVRRWNQTQADFPGEACLHWLIEAQAARTPDAVAVEFGEETLTYAQLNRRANQLARYLKEDVGVGPDAIVGVCVERSLEMVVALLAVLKAGAAYAPLDPHYPGDRLDYMLRDAAPKAVLTHAQVPADVNALLAAYAVEREARLIDLNATAAWEHKRSVDLSREETAVNASHLAYVIYTSGSTGRPKGVMNEHRGVVNRLTWMQKAHALTAEDAVLQKTPFSFDVSVWEFFWPLMYGARLVVAKPEGHKDPVYLSDLIRARRVTTLHFVPSMLSPFLDQAAAGVSDSLRHVFCSGEALPAQSVRRFRERFPGVELYNLYGPTEAAIDVTVWDCVGNEVGATVPIGRPIDNIRLYILDPHRQPCPVGVVGELYIAGVGVARGYLNQPELTAEKFVADPFCADGGRAMYRTGDLARFLPNGDIEYLGRNDFQVKLRGFRIELGEVEAAIASHASVRECVALVREDAPGDARLVAYVTAAPSLALANGEDVDAQADALNLALREHLQDRLPAFMIPSNFVWLATMPVTSNGKLDRKALPAPSFSAVAPSEAQAPRDGVEARLAQLWRSLLNTDAIGRQTHFFEAGGHSLLAVALMAGIQREFHLALSLGAIVAHLDLESQARLIEAELVRSQAEQTADAQSATLMSASTKPPASTQSPTQGIRALPAQRAIYKAVKLNPGDLSNNSFVALAFDAEPDLKQLRNLLQTVFSRHESLSAQFTLAEGELFLRPAKRFLFRLEKRQSLGSLEEDVRDFVRPFSLEDGVNVRGRWVSDAQGGVLLLDFSHACIDGSGLTQVLHELTADAAQSDAGGDLSAYSELFYSPAFAAQRRTHADYWLAQLQGWTPASPAVTAQPRTGAWLVSVDADCKARIEALTARLKISVPEYFMAVFALFKSGLDQQAEQLVSMIFHGRDNLAQQTVIAPLMTLLPVRVIMASEQGGALLQEVSNAVREACRHYLFDAEDLGARHPDLSREALYPAAFFGYFKKEGFTGRIAGVPCRQLELPGLAGAQSQWSLTCEVAEHDAGFDIRLEALAYRAEAAQEDWGARFKEALQCALD</sequence>
<name>Q2SGN2_HAHCH</name>
<dbReference type="PROSITE" id="PS00455">
    <property type="entry name" value="AMP_BINDING"/>
    <property type="match status" value="2"/>
</dbReference>
<dbReference type="Pfam" id="PF00501">
    <property type="entry name" value="AMP-binding"/>
    <property type="match status" value="2"/>
</dbReference>
<feature type="domain" description="Carrier" evidence="5">
    <location>
        <begin position="1654"/>
        <end position="1729"/>
    </location>
</feature>
<dbReference type="InterPro" id="IPR025110">
    <property type="entry name" value="AMP-bd_C"/>
</dbReference>
<accession>Q2SGN2</accession>
<dbReference type="PANTHER" id="PTHR45527:SF1">
    <property type="entry name" value="FATTY ACID SYNTHASE"/>
    <property type="match status" value="1"/>
</dbReference>
<dbReference type="CDD" id="cd19544">
    <property type="entry name" value="E-C_NRPS"/>
    <property type="match status" value="1"/>
</dbReference>
<dbReference type="Gene3D" id="1.10.1200.10">
    <property type="entry name" value="ACP-like"/>
    <property type="match status" value="2"/>
</dbReference>
<dbReference type="InterPro" id="IPR009081">
    <property type="entry name" value="PP-bd_ACP"/>
</dbReference>
<dbReference type="Gene3D" id="3.30.559.10">
    <property type="entry name" value="Chloramphenicol acetyltransferase-like domain"/>
    <property type="match status" value="2"/>
</dbReference>
<gene>
    <name evidence="6" type="ordered locus">HCH_03445</name>
</gene>
<dbReference type="GO" id="GO:0005737">
    <property type="term" value="C:cytoplasm"/>
    <property type="evidence" value="ECO:0007669"/>
    <property type="project" value="TreeGrafter"/>
</dbReference>
<evidence type="ECO:0000313" key="6">
    <source>
        <dbReference type="EMBL" id="ABC30192.1"/>
    </source>
</evidence>
<dbReference type="InterPro" id="IPR010071">
    <property type="entry name" value="AA_adenyl_dom"/>
</dbReference>
<keyword evidence="3" id="KW-0597">Phosphoprotein</keyword>
<dbReference type="Proteomes" id="UP000000238">
    <property type="component" value="Chromosome"/>
</dbReference>
<dbReference type="Pfam" id="PF13193">
    <property type="entry name" value="AMP-binding_C"/>
    <property type="match status" value="2"/>
</dbReference>
<dbReference type="GO" id="GO:0043041">
    <property type="term" value="P:amino acid activation for nonribosomal peptide biosynthetic process"/>
    <property type="evidence" value="ECO:0007669"/>
    <property type="project" value="TreeGrafter"/>
</dbReference>
<comment type="cofactor">
    <cofactor evidence="1">
        <name>pantetheine 4'-phosphate</name>
        <dbReference type="ChEBI" id="CHEBI:47942"/>
    </cofactor>
</comment>
<dbReference type="GO" id="GO:0003824">
    <property type="term" value="F:catalytic activity"/>
    <property type="evidence" value="ECO:0007669"/>
    <property type="project" value="InterPro"/>
</dbReference>
<dbReference type="NCBIfam" id="TIGR01733">
    <property type="entry name" value="AA-adenyl-dom"/>
    <property type="match status" value="2"/>
</dbReference>
<dbReference type="Gene3D" id="3.40.50.980">
    <property type="match status" value="2"/>
</dbReference>
<keyword evidence="7" id="KW-1185">Reference proteome</keyword>
<feature type="region of interest" description="Disordered" evidence="4">
    <location>
        <begin position="1740"/>
        <end position="1761"/>
    </location>
</feature>
<proteinExistence type="predicted"/>
<protein>
    <submittedName>
        <fullName evidence="6">Non-ribosomal peptide synthetase modules and related protein</fullName>
    </submittedName>
</protein>
<dbReference type="InterPro" id="IPR036736">
    <property type="entry name" value="ACP-like_sf"/>
</dbReference>
<dbReference type="FunFam" id="3.30.300.30:FF:000010">
    <property type="entry name" value="Enterobactin synthetase component F"/>
    <property type="match status" value="1"/>
</dbReference>
<dbReference type="FunFam" id="2.30.38.10:FF:000001">
    <property type="entry name" value="Non-ribosomal peptide synthetase PvdI"/>
    <property type="match status" value="1"/>
</dbReference>
<dbReference type="STRING" id="349521.HCH_03445"/>
<dbReference type="InterPro" id="IPR042099">
    <property type="entry name" value="ANL_N_sf"/>
</dbReference>
<dbReference type="CDD" id="cd05930">
    <property type="entry name" value="A_NRPS"/>
    <property type="match status" value="1"/>
</dbReference>
<dbReference type="OrthoDB" id="9757559at2"/>
<dbReference type="Gene3D" id="3.40.50.12780">
    <property type="entry name" value="N-terminal domain of ligase-like"/>
    <property type="match status" value="1"/>
</dbReference>
<dbReference type="RefSeq" id="WP_011397260.1">
    <property type="nucleotide sequence ID" value="NC_007645.1"/>
</dbReference>
<dbReference type="GO" id="GO:0044550">
    <property type="term" value="P:secondary metabolite biosynthetic process"/>
    <property type="evidence" value="ECO:0007669"/>
    <property type="project" value="UniProtKB-ARBA"/>
</dbReference>
<dbReference type="HOGENOM" id="CLU_000022_0_9_6"/>
<reference evidence="6 7" key="1">
    <citation type="journal article" date="2005" name="Nucleic Acids Res.">
        <title>Genomic blueprint of Hahella chejuensis, a marine microbe producing an algicidal agent.</title>
        <authorList>
            <person name="Jeong H."/>
            <person name="Yim J.H."/>
            <person name="Lee C."/>
            <person name="Choi S.-H."/>
            <person name="Park Y.K."/>
            <person name="Yoon S.H."/>
            <person name="Hur C.-G."/>
            <person name="Kang H.-Y."/>
            <person name="Kim D."/>
            <person name="Lee H.H."/>
            <person name="Park K.H."/>
            <person name="Park S.-H."/>
            <person name="Park H.-S."/>
            <person name="Lee H.K."/>
            <person name="Oh T.K."/>
            <person name="Kim J.F."/>
        </authorList>
    </citation>
    <scope>NUCLEOTIDE SEQUENCE [LARGE SCALE GENOMIC DNA]</scope>
    <source>
        <strain evidence="6 7">KCTC 2396</strain>
    </source>
</reference>
<keyword evidence="2" id="KW-0596">Phosphopantetheine</keyword>
<dbReference type="FunFam" id="3.40.50.12780:FF:000012">
    <property type="entry name" value="Non-ribosomal peptide synthetase"/>
    <property type="match status" value="1"/>
</dbReference>
<dbReference type="InterPro" id="IPR000873">
    <property type="entry name" value="AMP-dep_synth/lig_dom"/>
</dbReference>
<dbReference type="FunFam" id="3.40.50.980:FF:000001">
    <property type="entry name" value="Non-ribosomal peptide synthetase"/>
    <property type="match status" value="2"/>
</dbReference>
<dbReference type="KEGG" id="hch:HCH_03445"/>
<dbReference type="SUPFAM" id="SSF47336">
    <property type="entry name" value="ACP-like"/>
    <property type="match status" value="2"/>
</dbReference>
<dbReference type="Gene3D" id="3.30.300.30">
    <property type="match status" value="2"/>
</dbReference>